<name>A0ABS1R3K5_9SPHI</name>
<keyword evidence="2" id="KW-1185">Reference proteome</keyword>
<accession>A0ABS1R3K5</accession>
<evidence type="ECO:0000313" key="2">
    <source>
        <dbReference type="Proteomes" id="UP000625283"/>
    </source>
</evidence>
<reference evidence="1 2" key="1">
    <citation type="submission" date="2021-01" db="EMBL/GenBank/DDBJ databases">
        <title>C459-1 draft genome sequence.</title>
        <authorList>
            <person name="Zhang X.-F."/>
        </authorList>
    </citation>
    <scope>NUCLEOTIDE SEQUENCE [LARGE SCALE GENOMIC DNA]</scope>
    <source>
        <strain evidence="2">C459-1</strain>
    </source>
</reference>
<proteinExistence type="predicted"/>
<dbReference type="RefSeq" id="WP_202103041.1">
    <property type="nucleotide sequence ID" value="NZ_JAERTY010000005.1"/>
</dbReference>
<dbReference type="Proteomes" id="UP000625283">
    <property type="component" value="Unassembled WGS sequence"/>
</dbReference>
<sequence>MNRYGLKIKINGKVVSNAGFDKDNYVLTGGTTFVKRANCCEDYYFNIGGLDSDEDEHVDWYRTVVKVGDIITMEVIDGPFDPPNHRYKNDLTPEEIIRNKIDFYHKLKEELKGHIDIAV</sequence>
<gene>
    <name evidence="1" type="ORF">JKG61_11065</name>
</gene>
<comment type="caution">
    <text evidence="1">The sequence shown here is derived from an EMBL/GenBank/DDBJ whole genome shotgun (WGS) entry which is preliminary data.</text>
</comment>
<protein>
    <submittedName>
        <fullName evidence="1">Uncharacterized protein</fullName>
    </submittedName>
</protein>
<dbReference type="EMBL" id="JAERTY010000005">
    <property type="protein sequence ID" value="MBL1409291.1"/>
    <property type="molecule type" value="Genomic_DNA"/>
</dbReference>
<evidence type="ECO:0000313" key="1">
    <source>
        <dbReference type="EMBL" id="MBL1409291.1"/>
    </source>
</evidence>
<organism evidence="1 2">
    <name type="scientific">Sphingobacterium faecale</name>
    <dbReference type="NCBI Taxonomy" id="2803775"/>
    <lineage>
        <taxon>Bacteria</taxon>
        <taxon>Pseudomonadati</taxon>
        <taxon>Bacteroidota</taxon>
        <taxon>Sphingobacteriia</taxon>
        <taxon>Sphingobacteriales</taxon>
        <taxon>Sphingobacteriaceae</taxon>
        <taxon>Sphingobacterium</taxon>
    </lineage>
</organism>